<dbReference type="EnsemblPlants" id="ONIVA12G11730.1">
    <property type="protein sequence ID" value="ONIVA12G11730.1"/>
    <property type="gene ID" value="ONIVA12G11730"/>
</dbReference>
<accession>A0A0E0JA63</accession>
<reference evidence="2" key="1">
    <citation type="submission" date="2015-04" db="UniProtKB">
        <authorList>
            <consortium name="EnsemblPlants"/>
        </authorList>
    </citation>
    <scope>IDENTIFICATION</scope>
    <source>
        <strain evidence="2">SL10</strain>
    </source>
</reference>
<evidence type="ECO:0000256" key="1">
    <source>
        <dbReference type="SAM" id="MobiDB-lite"/>
    </source>
</evidence>
<dbReference type="AlphaFoldDB" id="A0A0E0JA63"/>
<dbReference type="Proteomes" id="UP000006591">
    <property type="component" value="Chromosome 12"/>
</dbReference>
<protein>
    <submittedName>
        <fullName evidence="2">Uncharacterized protein</fullName>
    </submittedName>
</protein>
<name>A0A0E0JA63_ORYNI</name>
<evidence type="ECO:0000313" key="3">
    <source>
        <dbReference type="Proteomes" id="UP000006591"/>
    </source>
</evidence>
<keyword evidence="3" id="KW-1185">Reference proteome</keyword>
<evidence type="ECO:0000313" key="2">
    <source>
        <dbReference type="EnsemblPlants" id="ONIVA12G11730.1"/>
    </source>
</evidence>
<proteinExistence type="predicted"/>
<sequence length="170" mass="18978">MANRQDFPSLHTSSFKLSFLFLYCHVRPISLTGASQAKPWRHQLRLVEVIPFSPFPLSLHFEKSRHRHLLLPIGLSSCCRRSSHLPLSLRLPPPSPGARCSGTPSPTGVPTSRPPESRHLARPPLGCQTEEKKRPYSKFDYRIQGADVDPDGYAEAAGNLEAQGKTLLKF</sequence>
<dbReference type="OMA" id="TERWAPA"/>
<dbReference type="HOGENOM" id="CLU_113489_0_0_1"/>
<organism evidence="2">
    <name type="scientific">Oryza nivara</name>
    <name type="common">Indian wild rice</name>
    <name type="synonym">Oryza sativa f. spontanea</name>
    <dbReference type="NCBI Taxonomy" id="4536"/>
    <lineage>
        <taxon>Eukaryota</taxon>
        <taxon>Viridiplantae</taxon>
        <taxon>Streptophyta</taxon>
        <taxon>Embryophyta</taxon>
        <taxon>Tracheophyta</taxon>
        <taxon>Spermatophyta</taxon>
        <taxon>Magnoliopsida</taxon>
        <taxon>Liliopsida</taxon>
        <taxon>Poales</taxon>
        <taxon>Poaceae</taxon>
        <taxon>BOP clade</taxon>
        <taxon>Oryzoideae</taxon>
        <taxon>Oryzeae</taxon>
        <taxon>Oryzinae</taxon>
        <taxon>Oryza</taxon>
    </lineage>
</organism>
<reference evidence="2" key="2">
    <citation type="submission" date="2018-04" db="EMBL/GenBank/DDBJ databases">
        <title>OnivRS2 (Oryza nivara Reference Sequence Version 2).</title>
        <authorList>
            <person name="Zhang J."/>
            <person name="Kudrna D."/>
            <person name="Lee S."/>
            <person name="Talag J."/>
            <person name="Rajasekar S."/>
            <person name="Welchert J."/>
            <person name="Hsing Y.-I."/>
            <person name="Wing R.A."/>
        </authorList>
    </citation>
    <scope>NUCLEOTIDE SEQUENCE [LARGE SCALE GENOMIC DNA]</scope>
    <source>
        <strain evidence="2">SL10</strain>
    </source>
</reference>
<feature type="region of interest" description="Disordered" evidence="1">
    <location>
        <begin position="89"/>
        <end position="136"/>
    </location>
</feature>
<dbReference type="Gramene" id="ONIVA12G11730.1">
    <property type="protein sequence ID" value="ONIVA12G11730.1"/>
    <property type="gene ID" value="ONIVA12G11730"/>
</dbReference>